<feature type="chain" id="PRO_5041963178" evidence="1">
    <location>
        <begin position="23"/>
        <end position="220"/>
    </location>
</feature>
<feature type="signal peptide" evidence="1">
    <location>
        <begin position="1"/>
        <end position="22"/>
    </location>
</feature>
<dbReference type="EMBL" id="AP024613">
    <property type="protein sequence ID" value="BCV43679.1"/>
    <property type="molecule type" value="Genomic_DNA"/>
</dbReference>
<name>A0AAD1K6E4_9GAMM</name>
<gene>
    <name evidence="2" type="ORF">TUM17379_06970</name>
</gene>
<sequence length="220" mass="24308">MKLRYTNALLLGGLLWHGQLHAGIQLLEDPDIAAATELAVDWQRQAGNNGFALGLNQAVFGGELALELQTDNRDAPWDRHESRGWQLGYKQPLATNDLSQALALALELELGRHHRDGWQGHALVSTDLPIATQGFFVRNNLGLSLESGEGPAMIFGLGAGFKVQQQTLLFENQYLGQGDYGYQLLWQNQPSAHWQWQLGYGNQYGGGARQFGAGIQFFFS</sequence>
<keyword evidence="1" id="KW-0732">Signal</keyword>
<evidence type="ECO:0000313" key="3">
    <source>
        <dbReference type="Proteomes" id="UP000825078"/>
    </source>
</evidence>
<reference evidence="2" key="1">
    <citation type="submission" date="2021-05" db="EMBL/GenBank/DDBJ databases">
        <title>Molecular characterization for Shewanella algae harboring chromosomal blaOXA-55-like strains isolated from clinical and environment sample.</title>
        <authorList>
            <person name="Ohama Y."/>
            <person name="Aoki K."/>
            <person name="Harada S."/>
            <person name="Moriya K."/>
            <person name="Ishii Y."/>
            <person name="Tateda K."/>
        </authorList>
    </citation>
    <scope>NUCLEOTIDE SEQUENCE</scope>
    <source>
        <strain evidence="2">TUM17379</strain>
    </source>
</reference>
<evidence type="ECO:0000256" key="1">
    <source>
        <dbReference type="SAM" id="SignalP"/>
    </source>
</evidence>
<protein>
    <submittedName>
        <fullName evidence="2">Uncharacterized protein</fullName>
    </submittedName>
</protein>
<accession>A0AAD1K6E4</accession>
<dbReference type="Proteomes" id="UP000825078">
    <property type="component" value="Chromosome"/>
</dbReference>
<evidence type="ECO:0000313" key="2">
    <source>
        <dbReference type="EMBL" id="BCV43679.1"/>
    </source>
</evidence>
<proteinExistence type="predicted"/>
<organism evidence="2 3">
    <name type="scientific">Shewanella algae</name>
    <dbReference type="NCBI Taxonomy" id="38313"/>
    <lineage>
        <taxon>Bacteria</taxon>
        <taxon>Pseudomonadati</taxon>
        <taxon>Pseudomonadota</taxon>
        <taxon>Gammaproteobacteria</taxon>
        <taxon>Alteromonadales</taxon>
        <taxon>Shewanellaceae</taxon>
        <taxon>Shewanella</taxon>
    </lineage>
</organism>
<dbReference type="AlphaFoldDB" id="A0AAD1K6E4"/>
<dbReference type="RefSeq" id="WP_221055020.1">
    <property type="nucleotide sequence ID" value="NZ_AP024613.1"/>
</dbReference>